<dbReference type="Gene3D" id="3.40.50.1110">
    <property type="entry name" value="SGNH hydrolase"/>
    <property type="match status" value="1"/>
</dbReference>
<dbReference type="InterPro" id="IPR023366">
    <property type="entry name" value="ATP_synth_asu-like_sf"/>
</dbReference>
<gene>
    <name evidence="1" type="ORF">GEV02_12765</name>
</gene>
<dbReference type="AlphaFoldDB" id="A0A6A7N1T6"/>
<keyword evidence="2" id="KW-1185">Reference proteome</keyword>
<dbReference type="InterPro" id="IPR036514">
    <property type="entry name" value="SGNH_hydro_sf"/>
</dbReference>
<evidence type="ECO:0000313" key="1">
    <source>
        <dbReference type="EMBL" id="MQA39029.1"/>
    </source>
</evidence>
<dbReference type="EMBL" id="WHUG01000004">
    <property type="protein sequence ID" value="MQA39029.1"/>
    <property type="molecule type" value="Genomic_DNA"/>
</dbReference>
<proteinExistence type="predicted"/>
<accession>A0A6A7N1T6</accession>
<dbReference type="GO" id="GO:0016788">
    <property type="term" value="F:hydrolase activity, acting on ester bonds"/>
    <property type="evidence" value="ECO:0007669"/>
    <property type="project" value="UniProtKB-ARBA"/>
</dbReference>
<comment type="caution">
    <text evidence="1">The sequence shown here is derived from an EMBL/GenBank/DDBJ whole genome shotgun (WGS) entry which is preliminary data.</text>
</comment>
<reference evidence="1 2" key="1">
    <citation type="submission" date="2019-10" db="EMBL/GenBank/DDBJ databases">
        <title>Two novel species isolated from a subtropical stream in China.</title>
        <authorList>
            <person name="Lu H."/>
        </authorList>
    </citation>
    <scope>NUCLEOTIDE SEQUENCE [LARGE SCALE GENOMIC DNA]</scope>
    <source>
        <strain evidence="1 2">FT29W</strain>
    </source>
</reference>
<organism evidence="1 2">
    <name type="scientific">Rugamonas aquatica</name>
    <dbReference type="NCBI Taxonomy" id="2743357"/>
    <lineage>
        <taxon>Bacteria</taxon>
        <taxon>Pseudomonadati</taxon>
        <taxon>Pseudomonadota</taxon>
        <taxon>Betaproteobacteria</taxon>
        <taxon>Burkholderiales</taxon>
        <taxon>Oxalobacteraceae</taxon>
        <taxon>Telluria group</taxon>
        <taxon>Rugamonas</taxon>
    </lineage>
</organism>
<dbReference type="SUPFAM" id="SSF52266">
    <property type="entry name" value="SGNH hydrolase"/>
    <property type="match status" value="1"/>
</dbReference>
<dbReference type="RefSeq" id="WP_152838327.1">
    <property type="nucleotide sequence ID" value="NZ_WHUG01000004.1"/>
</dbReference>
<dbReference type="Gene3D" id="2.40.30.20">
    <property type="match status" value="1"/>
</dbReference>
<name>A0A6A7N1T6_9BURK</name>
<sequence length="681" mass="70996">MTIRLLCAYDKYPANAIVTLDAGTETGLITANLATATLTGGVVYFAPVPVIRQAKLLFGGGYVTVKANEQANAQLPEGQALTVTGAANTTGAVQRVDASGAVLQSWVIGSGALPPIGPFAGSQQFQVYCSTGNISATVGDAVVGTALAANAPAKGLKTVFWGDSAMGNSAFQTSVSAIGVCTQTNGLATAHIVAHGCYKGEPINIVNSEDTYWYGKHTVSTVIDADNIQFAVDSRAIPDLYNSKTADGIAVPAIILSHQHGKNNPALQSMMLAGVIPTDFVNLGANTQTALSMAWHIERDLADYPDYDLWVCATVGANDVRANGGSGNLKKALDNAKARLLRLKQAGKRVLYLGWQPNDARDSGKSPPCYQADGVTAFPSNTDTVAKCTARFHQEMGAWCVENGIEYLPQYMALVDPASASGYAVTGTTANDLLADGVHFGKRAAYKFAKQLGAPWFKSIFPGRALPLPASLMDRQHDTAGAVVNQASNYIIRNPLLLTVSGTAGLAADCAIGVAFGMPAVVSFALNPRTLATDGDALGNNQRAVFSTTVTSKDQAGSLTFTVPTADIKLGGKIRACAHVQFSGLASFEGYRMYLSIVTSNYGTIAVSATVSEGTSTDVNNFDDTEVISEYPFTPWAFIPADAAITSAALVVQGYVKAASGAGTAGFIIDVGRPGVESRVV</sequence>
<protein>
    <submittedName>
        <fullName evidence="1">Uncharacterized protein</fullName>
    </submittedName>
</protein>
<dbReference type="Proteomes" id="UP000440498">
    <property type="component" value="Unassembled WGS sequence"/>
</dbReference>
<evidence type="ECO:0000313" key="2">
    <source>
        <dbReference type="Proteomes" id="UP000440498"/>
    </source>
</evidence>